<organism evidence="3 4">
    <name type="scientific">Pseudonocardia adelaidensis</name>
    <dbReference type="NCBI Taxonomy" id="648754"/>
    <lineage>
        <taxon>Bacteria</taxon>
        <taxon>Bacillati</taxon>
        <taxon>Actinomycetota</taxon>
        <taxon>Actinomycetes</taxon>
        <taxon>Pseudonocardiales</taxon>
        <taxon>Pseudonocardiaceae</taxon>
        <taxon>Pseudonocardia</taxon>
    </lineage>
</organism>
<dbReference type="EMBL" id="BAABJO010000003">
    <property type="protein sequence ID" value="GAA5113108.1"/>
    <property type="molecule type" value="Genomic_DNA"/>
</dbReference>
<accession>A0ABP9NGY4</accession>
<dbReference type="PANTHER" id="PTHR43757:SF2">
    <property type="entry name" value="AMINOMETHYLTRANSFERASE, MITOCHONDRIAL"/>
    <property type="match status" value="1"/>
</dbReference>
<dbReference type="InterPro" id="IPR006222">
    <property type="entry name" value="GCVT_N"/>
</dbReference>
<name>A0ABP9NGY4_9PSEU</name>
<feature type="region of interest" description="Disordered" evidence="1">
    <location>
        <begin position="427"/>
        <end position="461"/>
    </location>
</feature>
<keyword evidence="4" id="KW-1185">Reference proteome</keyword>
<dbReference type="Pfam" id="PF01571">
    <property type="entry name" value="GCV_T"/>
    <property type="match status" value="1"/>
</dbReference>
<sequence length="461" mass="51465">MSVATDVVSLQDLIDRGDLVDFLYNDSPGAHSRGRPDLTPVRQEFTNWRDEQRSWRETAVLFDQSHHMPELFVSGPDALALLDRIGVNNLSNLGDGRAKQFIGCTERGHVIGDCILYDLGGGGYELVSSTPLLNWVEYQAQTGGWDVSLERDNNTSDNPTGRRRRFRYQLDGPQAGAIFDEVVDGRPPEIGFFRTARLTIAGVEVIVLRHSMSGHRGVEISGPFEHADTVRGAILAAGERHGLLQGGTKAYYSASFEGGWMAYPLPGVYTGEDLRRYREWLPATSWEGRFQLAGSFRPTDIEDYYVTPWDLGYGKLVHFDHDFIGRAALQEVAKRPPRTRVTLVWNTDDVLRVLRSQFEPGTPYKHLDLPVCDYGNVQHRDEVRTAGGRLIGLATKTGYTVNERRLLSLAMIDVEHAAPGEEVEIVWGEPDGGSRKPQVERHRQTTVRATVAPAPIASARR</sequence>
<evidence type="ECO:0000259" key="2">
    <source>
        <dbReference type="Pfam" id="PF01571"/>
    </source>
</evidence>
<dbReference type="RefSeq" id="WP_345603394.1">
    <property type="nucleotide sequence ID" value="NZ_BAABJO010000003.1"/>
</dbReference>
<dbReference type="SUPFAM" id="SSF103025">
    <property type="entry name" value="Folate-binding domain"/>
    <property type="match status" value="1"/>
</dbReference>
<feature type="compositionally biased region" description="Basic and acidic residues" evidence="1">
    <location>
        <begin position="432"/>
        <end position="443"/>
    </location>
</feature>
<protein>
    <submittedName>
        <fullName evidence="3">Aminomethyltransferase family protein</fullName>
    </submittedName>
</protein>
<feature type="domain" description="GCVT N-terminal" evidence="2">
    <location>
        <begin position="42"/>
        <end position="263"/>
    </location>
</feature>
<evidence type="ECO:0000256" key="1">
    <source>
        <dbReference type="SAM" id="MobiDB-lite"/>
    </source>
</evidence>
<comment type="caution">
    <text evidence="3">The sequence shown here is derived from an EMBL/GenBank/DDBJ whole genome shotgun (WGS) entry which is preliminary data.</text>
</comment>
<dbReference type="Proteomes" id="UP001500804">
    <property type="component" value="Unassembled WGS sequence"/>
</dbReference>
<dbReference type="InterPro" id="IPR027266">
    <property type="entry name" value="TrmE/GcvT-like"/>
</dbReference>
<reference evidence="4" key="1">
    <citation type="journal article" date="2019" name="Int. J. Syst. Evol. Microbiol.">
        <title>The Global Catalogue of Microorganisms (GCM) 10K type strain sequencing project: providing services to taxonomists for standard genome sequencing and annotation.</title>
        <authorList>
            <consortium name="The Broad Institute Genomics Platform"/>
            <consortium name="The Broad Institute Genome Sequencing Center for Infectious Disease"/>
            <person name="Wu L."/>
            <person name="Ma J."/>
        </authorList>
    </citation>
    <scope>NUCLEOTIDE SEQUENCE [LARGE SCALE GENOMIC DNA]</scope>
    <source>
        <strain evidence="4">JCM 18302</strain>
    </source>
</reference>
<dbReference type="InterPro" id="IPR029043">
    <property type="entry name" value="GcvT/YgfZ_C"/>
</dbReference>
<evidence type="ECO:0000313" key="4">
    <source>
        <dbReference type="Proteomes" id="UP001500804"/>
    </source>
</evidence>
<dbReference type="Gene3D" id="3.30.1360.120">
    <property type="entry name" value="Probable tRNA modification gtpase trme, domain 1"/>
    <property type="match status" value="1"/>
</dbReference>
<evidence type="ECO:0000313" key="3">
    <source>
        <dbReference type="EMBL" id="GAA5113108.1"/>
    </source>
</evidence>
<dbReference type="PANTHER" id="PTHR43757">
    <property type="entry name" value="AMINOMETHYLTRANSFERASE"/>
    <property type="match status" value="1"/>
</dbReference>
<gene>
    <name evidence="3" type="ORF">GCM10023320_08220</name>
</gene>
<proteinExistence type="predicted"/>
<dbReference type="InterPro" id="IPR028896">
    <property type="entry name" value="GcvT/YgfZ/DmdA"/>
</dbReference>
<dbReference type="SUPFAM" id="SSF101790">
    <property type="entry name" value="Aminomethyltransferase beta-barrel domain"/>
    <property type="match status" value="1"/>
</dbReference>